<sequence length="100" mass="10972">MLVQNQTFQGKALVLDEVGFLMVIMEFSMVPRVVSMVLMPCSPAVAIPTIEALILKAVEEAMVVINLVHTLIKVSLILVIVFLFLALTFPSVKSIARKAM</sequence>
<evidence type="ECO:0000313" key="3">
    <source>
        <dbReference type="Proteomes" id="UP001151532"/>
    </source>
</evidence>
<name>A0A9Q1A0L8_SALPP</name>
<dbReference type="Proteomes" id="UP001151532">
    <property type="component" value="Chromosome 16"/>
</dbReference>
<organism evidence="2 3">
    <name type="scientific">Salix purpurea</name>
    <name type="common">Purple osier willow</name>
    <dbReference type="NCBI Taxonomy" id="77065"/>
    <lineage>
        <taxon>Eukaryota</taxon>
        <taxon>Viridiplantae</taxon>
        <taxon>Streptophyta</taxon>
        <taxon>Embryophyta</taxon>
        <taxon>Tracheophyta</taxon>
        <taxon>Spermatophyta</taxon>
        <taxon>Magnoliopsida</taxon>
        <taxon>eudicotyledons</taxon>
        <taxon>Gunneridae</taxon>
        <taxon>Pentapetalae</taxon>
        <taxon>rosids</taxon>
        <taxon>fabids</taxon>
        <taxon>Malpighiales</taxon>
        <taxon>Salicaceae</taxon>
        <taxon>Saliceae</taxon>
        <taxon>Salix</taxon>
    </lineage>
</organism>
<keyword evidence="1" id="KW-0472">Membrane</keyword>
<protein>
    <submittedName>
        <fullName evidence="2">Uncharacterized protein</fullName>
    </submittedName>
</protein>
<reference evidence="2" key="1">
    <citation type="submission" date="2022-11" db="EMBL/GenBank/DDBJ databases">
        <authorList>
            <person name="Hyden B.L."/>
            <person name="Feng K."/>
            <person name="Yates T."/>
            <person name="Jawdy S."/>
            <person name="Smart L.B."/>
            <person name="Muchero W."/>
        </authorList>
    </citation>
    <scope>NUCLEOTIDE SEQUENCE</scope>
    <source>
        <tissue evidence="2">Shoot tip</tissue>
    </source>
</reference>
<gene>
    <name evidence="2" type="ORF">OIU79_026340</name>
</gene>
<keyword evidence="3" id="KW-1185">Reference proteome</keyword>
<evidence type="ECO:0000313" key="2">
    <source>
        <dbReference type="EMBL" id="KAJ6753492.1"/>
    </source>
</evidence>
<feature type="transmembrane region" description="Helical" evidence="1">
    <location>
        <begin position="71"/>
        <end position="92"/>
    </location>
</feature>
<dbReference type="EMBL" id="JAPFFK010000007">
    <property type="protein sequence ID" value="KAJ6753492.1"/>
    <property type="molecule type" value="Genomic_DNA"/>
</dbReference>
<proteinExistence type="predicted"/>
<dbReference type="AlphaFoldDB" id="A0A9Q1A0L8"/>
<keyword evidence="1" id="KW-1133">Transmembrane helix</keyword>
<comment type="caution">
    <text evidence="2">The sequence shown here is derived from an EMBL/GenBank/DDBJ whole genome shotgun (WGS) entry which is preliminary data.</text>
</comment>
<accession>A0A9Q1A0L8</accession>
<keyword evidence="1" id="KW-0812">Transmembrane</keyword>
<evidence type="ECO:0000256" key="1">
    <source>
        <dbReference type="SAM" id="Phobius"/>
    </source>
</evidence>
<reference evidence="2" key="2">
    <citation type="journal article" date="2023" name="Int. J. Mol. Sci.">
        <title>De Novo Assembly and Annotation of 11 Diverse Shrub Willow (Salix) Genomes Reveals Novel Gene Organization in Sex-Linked Regions.</title>
        <authorList>
            <person name="Hyden B."/>
            <person name="Feng K."/>
            <person name="Yates T.B."/>
            <person name="Jawdy S."/>
            <person name="Cereghino C."/>
            <person name="Smart L.B."/>
            <person name="Muchero W."/>
        </authorList>
    </citation>
    <scope>NUCLEOTIDE SEQUENCE</scope>
    <source>
        <tissue evidence="2">Shoot tip</tissue>
    </source>
</reference>